<dbReference type="EMBL" id="QXFI01000033">
    <property type="protein sequence ID" value="RIV42789.1"/>
    <property type="molecule type" value="Genomic_DNA"/>
</dbReference>
<dbReference type="OrthoDB" id="1433784at2"/>
<sequence length="210" mass="23110">MMIYLKPRIVYLRILIGLLPYFGAAQIPVTDVAANAQLVILNQNVATLNSQLVTLNSTMGKLLAQMERNVTANSSASKILSQDLTAKRTPASYVMGSPEMNELYDLKDKIVEAYKGTQKNLRSFANLEKVEKERATEALADALVQVTSLVSQGSHIASTGEIIESADRLSALRSILDKMDSVLETIIKVNTSLLQKNEHRKAVYSLIKTN</sequence>
<evidence type="ECO:0000313" key="1">
    <source>
        <dbReference type="EMBL" id="RIV42789.1"/>
    </source>
</evidence>
<reference evidence="2 4" key="2">
    <citation type="submission" date="2019-07" db="EMBL/GenBank/DDBJ databases">
        <title>Draft genome of two Muricauda strains isolated from deep sea.</title>
        <authorList>
            <person name="Sun C."/>
        </authorList>
    </citation>
    <scope>NUCLEOTIDE SEQUENCE [LARGE SCALE GENOMIC DNA]</scope>
    <source>
        <strain evidence="2 4">72</strain>
    </source>
</reference>
<proteinExistence type="predicted"/>
<dbReference type="RefSeq" id="WP_119648302.1">
    <property type="nucleotide sequence ID" value="NZ_QXFI01000033.1"/>
</dbReference>
<name>A0A3A1NGF8_9FLAO</name>
<dbReference type="AlphaFoldDB" id="A0A3A1NGF8"/>
<keyword evidence="4" id="KW-1185">Reference proteome</keyword>
<evidence type="ECO:0000313" key="3">
    <source>
        <dbReference type="Proteomes" id="UP000266691"/>
    </source>
</evidence>
<dbReference type="Proteomes" id="UP000266691">
    <property type="component" value="Unassembled WGS sequence"/>
</dbReference>
<gene>
    <name evidence="1" type="ORF">D2V05_14305</name>
    <name evidence="2" type="ORF">FQ017_14175</name>
</gene>
<organism evidence="1 3">
    <name type="scientific">Flagellimonas pelagia</name>
    <dbReference type="NCBI Taxonomy" id="2306998"/>
    <lineage>
        <taxon>Bacteria</taxon>
        <taxon>Pseudomonadati</taxon>
        <taxon>Bacteroidota</taxon>
        <taxon>Flavobacteriia</taxon>
        <taxon>Flavobacteriales</taxon>
        <taxon>Flavobacteriaceae</taxon>
        <taxon>Flagellimonas</taxon>
    </lineage>
</organism>
<comment type="caution">
    <text evidence="1">The sequence shown here is derived from an EMBL/GenBank/DDBJ whole genome shotgun (WGS) entry which is preliminary data.</text>
</comment>
<reference evidence="1 3" key="1">
    <citation type="submission" date="2018-08" db="EMBL/GenBank/DDBJ databases">
        <title>Proposal of Muricauda 72 sp.nov. and Muricauda NH166 sp.nov., isolated from seawater.</title>
        <authorList>
            <person name="Cheng H."/>
            <person name="Wu Y.-H."/>
            <person name="Guo L.-L."/>
            <person name="Xu X.-W."/>
        </authorList>
    </citation>
    <scope>NUCLEOTIDE SEQUENCE [LARGE SCALE GENOMIC DNA]</scope>
    <source>
        <strain evidence="1 3">72</strain>
    </source>
</reference>
<dbReference type="EMBL" id="VNWK01000033">
    <property type="protein sequence ID" value="TXJ91983.1"/>
    <property type="molecule type" value="Genomic_DNA"/>
</dbReference>
<protein>
    <submittedName>
        <fullName evidence="1">Uncharacterized protein</fullName>
    </submittedName>
</protein>
<accession>A0A3A1NGF8</accession>
<evidence type="ECO:0000313" key="4">
    <source>
        <dbReference type="Proteomes" id="UP000321621"/>
    </source>
</evidence>
<dbReference type="Proteomes" id="UP000321621">
    <property type="component" value="Unassembled WGS sequence"/>
</dbReference>
<evidence type="ECO:0000313" key="2">
    <source>
        <dbReference type="EMBL" id="TXJ91983.1"/>
    </source>
</evidence>